<feature type="transmembrane region" description="Helical" evidence="7">
    <location>
        <begin position="31"/>
        <end position="49"/>
    </location>
</feature>
<organism evidence="8 9">
    <name type="scientific">Vagococcus fessus</name>
    <dbReference type="NCBI Taxonomy" id="120370"/>
    <lineage>
        <taxon>Bacteria</taxon>
        <taxon>Bacillati</taxon>
        <taxon>Bacillota</taxon>
        <taxon>Bacilli</taxon>
        <taxon>Lactobacillales</taxon>
        <taxon>Enterococcaceae</taxon>
        <taxon>Vagococcus</taxon>
    </lineage>
</organism>
<comment type="similarity">
    <text evidence="2">Belongs to the UPF0324 family.</text>
</comment>
<proteinExistence type="inferred from homology"/>
<dbReference type="Proteomes" id="UP000287101">
    <property type="component" value="Unassembled WGS sequence"/>
</dbReference>
<comment type="subcellular location">
    <subcellularLocation>
        <location evidence="1">Cell membrane</location>
        <topology evidence="1">Multi-pass membrane protein</topology>
    </subcellularLocation>
</comment>
<feature type="transmembrane region" description="Helical" evidence="7">
    <location>
        <begin position="210"/>
        <end position="231"/>
    </location>
</feature>
<accession>A0A430A8A2</accession>
<name>A0A430A8A2_9ENTE</name>
<keyword evidence="4 7" id="KW-0812">Transmembrane</keyword>
<dbReference type="InterPro" id="IPR018383">
    <property type="entry name" value="UPF0324_pro"/>
</dbReference>
<evidence type="ECO:0000256" key="2">
    <source>
        <dbReference type="ARBA" id="ARBA00007977"/>
    </source>
</evidence>
<evidence type="ECO:0000256" key="3">
    <source>
        <dbReference type="ARBA" id="ARBA00022475"/>
    </source>
</evidence>
<gene>
    <name evidence="8" type="ORF">CBF31_06460</name>
</gene>
<evidence type="ECO:0000256" key="4">
    <source>
        <dbReference type="ARBA" id="ARBA00022692"/>
    </source>
</evidence>
<keyword evidence="3" id="KW-1003">Cell membrane</keyword>
<keyword evidence="5 7" id="KW-1133">Transmembrane helix</keyword>
<dbReference type="RefSeq" id="WP_126831559.1">
    <property type="nucleotide sequence ID" value="NZ_CBCRYB010000001.1"/>
</dbReference>
<feature type="transmembrane region" description="Helical" evidence="7">
    <location>
        <begin position="153"/>
        <end position="173"/>
    </location>
</feature>
<feature type="transmembrane region" description="Helical" evidence="7">
    <location>
        <begin position="314"/>
        <end position="334"/>
    </location>
</feature>
<comment type="caution">
    <text evidence="8">The sequence shown here is derived from an EMBL/GenBank/DDBJ whole genome shotgun (WGS) entry which is preliminary data.</text>
</comment>
<keyword evidence="6 7" id="KW-0472">Membrane</keyword>
<evidence type="ECO:0000313" key="9">
    <source>
        <dbReference type="Proteomes" id="UP000287101"/>
    </source>
</evidence>
<evidence type="ECO:0000313" key="8">
    <source>
        <dbReference type="EMBL" id="RSU03350.1"/>
    </source>
</evidence>
<evidence type="ECO:0000256" key="1">
    <source>
        <dbReference type="ARBA" id="ARBA00004651"/>
    </source>
</evidence>
<evidence type="ECO:0008006" key="10">
    <source>
        <dbReference type="Google" id="ProtNLM"/>
    </source>
</evidence>
<evidence type="ECO:0000256" key="7">
    <source>
        <dbReference type="SAM" id="Phobius"/>
    </source>
</evidence>
<keyword evidence="9" id="KW-1185">Reference proteome</keyword>
<dbReference type="GO" id="GO:0005886">
    <property type="term" value="C:plasma membrane"/>
    <property type="evidence" value="ECO:0007669"/>
    <property type="project" value="UniProtKB-SubCell"/>
</dbReference>
<dbReference type="AlphaFoldDB" id="A0A430A8A2"/>
<feature type="transmembrane region" description="Helical" evidence="7">
    <location>
        <begin position="252"/>
        <end position="272"/>
    </location>
</feature>
<feature type="transmembrane region" description="Helical" evidence="7">
    <location>
        <begin position="85"/>
        <end position="105"/>
    </location>
</feature>
<evidence type="ECO:0000256" key="5">
    <source>
        <dbReference type="ARBA" id="ARBA00022989"/>
    </source>
</evidence>
<dbReference type="EMBL" id="NGJY01000002">
    <property type="protein sequence ID" value="RSU03350.1"/>
    <property type="molecule type" value="Genomic_DNA"/>
</dbReference>
<reference evidence="8 9" key="1">
    <citation type="submission" date="2017-05" db="EMBL/GenBank/DDBJ databases">
        <title>Vagococcus spp. assemblies.</title>
        <authorList>
            <person name="Gulvik C.A."/>
        </authorList>
    </citation>
    <scope>NUCLEOTIDE SEQUENCE [LARGE SCALE GENOMIC DNA]</scope>
    <source>
        <strain evidence="8 9">CCUG 41755</strain>
    </source>
</reference>
<protein>
    <recommendedName>
        <fullName evidence="10">Sulfate exporter family transporter</fullName>
    </recommendedName>
</protein>
<dbReference type="Pfam" id="PF03601">
    <property type="entry name" value="Cons_hypoth698"/>
    <property type="match status" value="1"/>
</dbReference>
<dbReference type="OrthoDB" id="9811391at2"/>
<evidence type="ECO:0000256" key="6">
    <source>
        <dbReference type="ARBA" id="ARBA00023136"/>
    </source>
</evidence>
<feature type="transmembrane region" description="Helical" evidence="7">
    <location>
        <begin position="117"/>
        <end position="141"/>
    </location>
</feature>
<sequence length="335" mass="35664">MKLAKENWQGVAVCVGLALVAQEIGKLFPKIGAALFAIILGIICGNTIFNKPTLAKGVKFSESKLLEISIALTGLTLNLTDVMSVGVRGVAFIAIQMTGTIFFTYQLGKLLGFNRKFTLLMSAGNAVCGSSAIGTVSPIVGSDEKDKGISITIVNLTGTILMVGLPVLTSVLYQHDTLQTSAMIGGVLQSIGQVIASGKLVNDPVTEMATIFKIIRIIFLVVVALVFAKMNTNDDTAPLFSKNEAKNRTGKVGIPWFIKVFFLACLLMSLAVVPESVSFVAKKISNQFEIIALAGIGMRVKFKDLVKEGPKSMGYGLLVGTSQVILAYVLIKILL</sequence>
<dbReference type="PANTHER" id="PTHR30106:SF2">
    <property type="entry name" value="UPF0324 INNER MEMBRANE PROTEIN YEIH"/>
    <property type="match status" value="1"/>
</dbReference>
<dbReference type="PANTHER" id="PTHR30106">
    <property type="entry name" value="INNER MEMBRANE PROTEIN YEIH-RELATED"/>
    <property type="match status" value="1"/>
</dbReference>